<dbReference type="Gene3D" id="2.60.40.2340">
    <property type="match status" value="1"/>
</dbReference>
<name>A0A1I0QGU4_9BACT</name>
<protein>
    <submittedName>
        <fullName evidence="1">Uncharacterized protein</fullName>
    </submittedName>
</protein>
<dbReference type="AlphaFoldDB" id="A0A1I0QGU4"/>
<dbReference type="Proteomes" id="UP000199310">
    <property type="component" value="Unassembled WGS sequence"/>
</dbReference>
<dbReference type="STRING" id="29529.SAMN04488122_1465"/>
<sequence length="228" mass="24738">MLCAAGSALLHACKKTEDAPPLPENRILQFAVTNAADGPVQGVINHKDATIVLYIPYYTALLSLQPEIKIPAGATVTPASNTFIQNWAVKQAMDSAMTYTVKAKDGSTANYKLRIDGQQPEITVNEITTDPAKPFTLTHKHKSESEIIGVAGDNLIPNFKTNFITLVNEQGKGFTLETKSYNPIGYKNFTGSIPPDSNALPSGKYAVRVTCFSKTVKLKNPVFIKQIP</sequence>
<evidence type="ECO:0000313" key="1">
    <source>
        <dbReference type="EMBL" id="SEW26289.1"/>
    </source>
</evidence>
<accession>A0A1I0QGU4</accession>
<organism evidence="1 2">
    <name type="scientific">Chitinophaga arvensicola</name>
    <dbReference type="NCBI Taxonomy" id="29529"/>
    <lineage>
        <taxon>Bacteria</taxon>
        <taxon>Pseudomonadati</taxon>
        <taxon>Bacteroidota</taxon>
        <taxon>Chitinophagia</taxon>
        <taxon>Chitinophagales</taxon>
        <taxon>Chitinophagaceae</taxon>
        <taxon>Chitinophaga</taxon>
    </lineage>
</organism>
<reference evidence="2" key="1">
    <citation type="submission" date="2016-10" db="EMBL/GenBank/DDBJ databases">
        <authorList>
            <person name="Varghese N."/>
            <person name="Submissions S."/>
        </authorList>
    </citation>
    <scope>NUCLEOTIDE SEQUENCE [LARGE SCALE GENOMIC DNA]</scope>
    <source>
        <strain evidence="2">DSM 3695</strain>
    </source>
</reference>
<gene>
    <name evidence="1" type="ORF">SAMN04488122_1465</name>
</gene>
<proteinExistence type="predicted"/>
<keyword evidence="2" id="KW-1185">Reference proteome</keyword>
<dbReference type="EMBL" id="FOJG01000001">
    <property type="protein sequence ID" value="SEW26289.1"/>
    <property type="molecule type" value="Genomic_DNA"/>
</dbReference>
<evidence type="ECO:0000313" key="2">
    <source>
        <dbReference type="Proteomes" id="UP000199310"/>
    </source>
</evidence>